<dbReference type="InterPro" id="IPR024572">
    <property type="entry name" value="RcnB"/>
</dbReference>
<dbReference type="EMBL" id="VLKP01000007">
    <property type="protein sequence ID" value="TWI10230.1"/>
    <property type="molecule type" value="Genomic_DNA"/>
</dbReference>
<evidence type="ECO:0000313" key="4">
    <source>
        <dbReference type="Proteomes" id="UP000316471"/>
    </source>
</evidence>
<dbReference type="OrthoDB" id="6687316at2"/>
<feature type="region of interest" description="Disordered" evidence="1">
    <location>
        <begin position="23"/>
        <end position="42"/>
    </location>
</feature>
<sequence length="152" mass="18367">MKRTLGSILALSLLMSGVAAAAGHDDDRRGDRDRDRHGHYDRDRDGGRYGYYHRDRDDDRYERRRWDDRRGGYYRHDNGRHLGHYKHRDPHYVAYRRGEYIRPDYRGYYVRDYRDYGLYAPPRNHEWRRMDDRYVLVSIATGIISAVILNSL</sequence>
<name>A0A562LRH1_9GAMM</name>
<feature type="chain" id="PRO_5021808538" evidence="2">
    <location>
        <begin position="22"/>
        <end position="152"/>
    </location>
</feature>
<comment type="caution">
    <text evidence="3">The sequence shown here is derived from an EMBL/GenBank/DDBJ whole genome shotgun (WGS) entry which is preliminary data.</text>
</comment>
<keyword evidence="2" id="KW-0732">Signal</keyword>
<dbReference type="AlphaFoldDB" id="A0A562LRH1"/>
<keyword evidence="4" id="KW-1185">Reference proteome</keyword>
<feature type="signal peptide" evidence="2">
    <location>
        <begin position="1"/>
        <end position="21"/>
    </location>
</feature>
<evidence type="ECO:0000256" key="1">
    <source>
        <dbReference type="SAM" id="MobiDB-lite"/>
    </source>
</evidence>
<dbReference type="Proteomes" id="UP000316471">
    <property type="component" value="Unassembled WGS sequence"/>
</dbReference>
<evidence type="ECO:0000313" key="3">
    <source>
        <dbReference type="EMBL" id="TWI10230.1"/>
    </source>
</evidence>
<dbReference type="Pfam" id="PF11776">
    <property type="entry name" value="RcnB"/>
    <property type="match status" value="1"/>
</dbReference>
<dbReference type="Gene3D" id="3.10.450.160">
    <property type="entry name" value="inner membrane protein cigr"/>
    <property type="match status" value="1"/>
</dbReference>
<accession>A0A562LRH1</accession>
<gene>
    <name evidence="3" type="ORF">IP93_01807</name>
</gene>
<protein>
    <submittedName>
        <fullName evidence="3">Ni/Co efflux regulator RcnB</fullName>
    </submittedName>
</protein>
<proteinExistence type="predicted"/>
<dbReference type="RefSeq" id="WP_144814712.1">
    <property type="nucleotide sequence ID" value="NZ_VLKP01000007.1"/>
</dbReference>
<organism evidence="3 4">
    <name type="scientific">Aerolutibacter ruishenii</name>
    <dbReference type="NCBI Taxonomy" id="686800"/>
    <lineage>
        <taxon>Bacteria</taxon>
        <taxon>Pseudomonadati</taxon>
        <taxon>Pseudomonadota</taxon>
        <taxon>Gammaproteobacteria</taxon>
        <taxon>Lysobacterales</taxon>
        <taxon>Lysobacteraceae</taxon>
        <taxon>Aerolutibacter</taxon>
    </lineage>
</organism>
<reference evidence="3 4" key="1">
    <citation type="journal article" date="2015" name="Stand. Genomic Sci.">
        <title>Genomic Encyclopedia of Bacterial and Archaeal Type Strains, Phase III: the genomes of soil and plant-associated and newly described type strains.</title>
        <authorList>
            <person name="Whitman W.B."/>
            <person name="Woyke T."/>
            <person name="Klenk H.P."/>
            <person name="Zhou Y."/>
            <person name="Lilburn T.G."/>
            <person name="Beck B.J."/>
            <person name="De Vos P."/>
            <person name="Vandamme P."/>
            <person name="Eisen J.A."/>
            <person name="Garrity G."/>
            <person name="Hugenholtz P."/>
            <person name="Kyrpides N.C."/>
        </authorList>
    </citation>
    <scope>NUCLEOTIDE SEQUENCE [LARGE SCALE GENOMIC DNA]</scope>
    <source>
        <strain evidence="3 4">CGMCC 1.10136</strain>
    </source>
</reference>
<evidence type="ECO:0000256" key="2">
    <source>
        <dbReference type="SAM" id="SignalP"/>
    </source>
</evidence>